<evidence type="ECO:0000256" key="7">
    <source>
        <dbReference type="ARBA" id="ARBA00023136"/>
    </source>
</evidence>
<comment type="caution">
    <text evidence="11">The sequence shown here is derived from an EMBL/GenBank/DDBJ whole genome shotgun (WGS) entry which is preliminary data.</text>
</comment>
<feature type="transmembrane region" description="Helical" evidence="9">
    <location>
        <begin position="340"/>
        <end position="360"/>
    </location>
</feature>
<feature type="transmembrane region" description="Helical" evidence="9">
    <location>
        <begin position="464"/>
        <end position="483"/>
    </location>
</feature>
<evidence type="ECO:0000256" key="2">
    <source>
        <dbReference type="ARBA" id="ARBA00022448"/>
    </source>
</evidence>
<evidence type="ECO:0000256" key="1">
    <source>
        <dbReference type="ARBA" id="ARBA00004651"/>
    </source>
</evidence>
<dbReference type="InterPro" id="IPR052180">
    <property type="entry name" value="NhaC_Na-H+_Antiporter"/>
</dbReference>
<evidence type="ECO:0000256" key="4">
    <source>
        <dbReference type="ARBA" id="ARBA00022475"/>
    </source>
</evidence>
<protein>
    <submittedName>
        <fullName evidence="11">Na+/H+ antiporter NhaC family protein</fullName>
    </submittedName>
</protein>
<dbReference type="GO" id="GO:0015297">
    <property type="term" value="F:antiporter activity"/>
    <property type="evidence" value="ECO:0007669"/>
    <property type="project" value="UniProtKB-KW"/>
</dbReference>
<feature type="transmembrane region" description="Helical" evidence="9">
    <location>
        <begin position="372"/>
        <end position="394"/>
    </location>
</feature>
<name>A0ABD5UB29_9EURY</name>
<feature type="transmembrane region" description="Helical" evidence="9">
    <location>
        <begin position="88"/>
        <end position="115"/>
    </location>
</feature>
<sequence length="507" mass="52277">MADLSFEPLTYDDLAPEERPSLVQALVPLVGMLTFLGVGKLVFGLDPQLPLLWGIALTGAVGRYWLGIPWRRLYEGIVDGLVMGMQAILIIFVIYALIATWMGAGTIPALIYYGLDLLSPRVFLPAAALFAAVVAFAVGSSWTTAGTLGVAFIGIGVGLGVPEPMTAGAVLSGAYTGDKISPLSDTTNLAAAVTNTDLMSHVRTMRVGTSIALGISVLGYAALGLGFDGAVPPGRIEAIQGAIAGSFTVHPLVFVPLLLTFGLALRGYPALPTLGMGAIVGALVQILVQGGPFVGTWTLASLAQTVTAESFTAAWEVAQSGTAPETGVEQVNSLLATDGLVGSAWTITIIVAALALGGLLERTGILAVVAHAIGRAVSSVAGLTAGTVAAAFSMNVLSADQYMSIVVPGISLRNIYDEFDLETRNLSRAVEAGGTTTSALVPWNSGGVYMATVLGVPTLAYAPYYFFGFLSPLVVVVMGLTGWRIARRGEETEAGIAAAARSLAEDD</sequence>
<keyword evidence="6 9" id="KW-1133">Transmembrane helix</keyword>
<organism evidence="11 12">
    <name type="scientific">Halomarina ordinaria</name>
    <dbReference type="NCBI Taxonomy" id="3033939"/>
    <lineage>
        <taxon>Archaea</taxon>
        <taxon>Methanobacteriati</taxon>
        <taxon>Methanobacteriota</taxon>
        <taxon>Stenosarchaea group</taxon>
        <taxon>Halobacteria</taxon>
        <taxon>Halobacteriales</taxon>
        <taxon>Natronomonadaceae</taxon>
        <taxon>Halomarina</taxon>
    </lineage>
</organism>
<feature type="transmembrane region" description="Helical" evidence="9">
    <location>
        <begin position="22"/>
        <end position="43"/>
    </location>
</feature>
<dbReference type="EMBL" id="JBHSXM010000001">
    <property type="protein sequence ID" value="MFC6837418.1"/>
    <property type="molecule type" value="Genomic_DNA"/>
</dbReference>
<feature type="transmembrane region" description="Helical" evidence="9">
    <location>
        <begin position="148"/>
        <end position="171"/>
    </location>
</feature>
<accession>A0ABD5UB29</accession>
<dbReference type="Proteomes" id="UP001596406">
    <property type="component" value="Unassembled WGS sequence"/>
</dbReference>
<feature type="domain" description="Na+/H+ antiporter NhaC-like C-terminal" evidence="10">
    <location>
        <begin position="173"/>
        <end position="483"/>
    </location>
</feature>
<feature type="transmembrane region" description="Helical" evidence="9">
    <location>
        <begin position="239"/>
        <end position="261"/>
    </location>
</feature>
<evidence type="ECO:0000256" key="5">
    <source>
        <dbReference type="ARBA" id="ARBA00022692"/>
    </source>
</evidence>
<dbReference type="AlphaFoldDB" id="A0ABD5UB29"/>
<keyword evidence="4" id="KW-1003">Cell membrane</keyword>
<proteinExistence type="inferred from homology"/>
<evidence type="ECO:0000313" key="12">
    <source>
        <dbReference type="Proteomes" id="UP001596406"/>
    </source>
</evidence>
<feature type="transmembrane region" description="Helical" evidence="9">
    <location>
        <begin position="122"/>
        <end position="142"/>
    </location>
</feature>
<keyword evidence="5 9" id="KW-0812">Transmembrane</keyword>
<keyword evidence="12" id="KW-1185">Reference proteome</keyword>
<dbReference type="Pfam" id="PF03553">
    <property type="entry name" value="Na_H_antiporter"/>
    <property type="match status" value="1"/>
</dbReference>
<comment type="subcellular location">
    <subcellularLocation>
        <location evidence="1">Cell membrane</location>
        <topology evidence="1">Multi-pass membrane protein</topology>
    </subcellularLocation>
</comment>
<keyword evidence="2" id="KW-0813">Transport</keyword>
<dbReference type="PANTHER" id="PTHR33451:SF3">
    <property type="entry name" value="MALATE-2H(+)_NA(+)-LACTATE ANTIPORTER"/>
    <property type="match status" value="1"/>
</dbReference>
<reference evidence="11 12" key="1">
    <citation type="journal article" date="2019" name="Int. J. Syst. Evol. Microbiol.">
        <title>The Global Catalogue of Microorganisms (GCM) 10K type strain sequencing project: providing services to taxonomists for standard genome sequencing and annotation.</title>
        <authorList>
            <consortium name="The Broad Institute Genomics Platform"/>
            <consortium name="The Broad Institute Genome Sequencing Center for Infectious Disease"/>
            <person name="Wu L."/>
            <person name="Ma J."/>
        </authorList>
    </citation>
    <scope>NUCLEOTIDE SEQUENCE [LARGE SCALE GENOMIC DNA]</scope>
    <source>
        <strain evidence="11 12">PSRA2</strain>
    </source>
</reference>
<keyword evidence="7 9" id="KW-0472">Membrane</keyword>
<feature type="transmembrane region" description="Helical" evidence="9">
    <location>
        <begin position="50"/>
        <end position="68"/>
    </location>
</feature>
<evidence type="ECO:0000256" key="6">
    <source>
        <dbReference type="ARBA" id="ARBA00022989"/>
    </source>
</evidence>
<dbReference type="RefSeq" id="WP_304449083.1">
    <property type="nucleotide sequence ID" value="NZ_JARRAH010000001.1"/>
</dbReference>
<evidence type="ECO:0000259" key="10">
    <source>
        <dbReference type="Pfam" id="PF03553"/>
    </source>
</evidence>
<comment type="similarity">
    <text evidence="8">Belongs to the NhaC Na(+)/H(+) (TC 2.A.35) antiporter family.</text>
</comment>
<evidence type="ECO:0000313" key="11">
    <source>
        <dbReference type="EMBL" id="MFC6837418.1"/>
    </source>
</evidence>
<dbReference type="GO" id="GO:0005886">
    <property type="term" value="C:plasma membrane"/>
    <property type="evidence" value="ECO:0007669"/>
    <property type="project" value="UniProtKB-SubCell"/>
</dbReference>
<evidence type="ECO:0000256" key="9">
    <source>
        <dbReference type="SAM" id="Phobius"/>
    </source>
</evidence>
<evidence type="ECO:0000256" key="8">
    <source>
        <dbReference type="ARBA" id="ARBA00038435"/>
    </source>
</evidence>
<gene>
    <name evidence="11" type="ORF">ACFQHK_12965</name>
</gene>
<feature type="transmembrane region" description="Helical" evidence="9">
    <location>
        <begin position="207"/>
        <end position="227"/>
    </location>
</feature>
<feature type="transmembrane region" description="Helical" evidence="9">
    <location>
        <begin position="268"/>
        <end position="288"/>
    </location>
</feature>
<evidence type="ECO:0000256" key="3">
    <source>
        <dbReference type="ARBA" id="ARBA00022449"/>
    </source>
</evidence>
<keyword evidence="3" id="KW-0050">Antiport</keyword>
<dbReference type="InterPro" id="IPR018461">
    <property type="entry name" value="Na/H_Antiport_NhaC-like_C"/>
</dbReference>
<dbReference type="PANTHER" id="PTHR33451">
    <property type="entry name" value="MALATE-2H(+)/NA(+)-LACTATE ANTIPORTER"/>
    <property type="match status" value="1"/>
</dbReference>